<dbReference type="PANTHER" id="PTHR42855">
    <property type="entry name" value="ABC TRANSPORTER ATP-BINDING SUBUNIT"/>
    <property type="match status" value="1"/>
</dbReference>
<dbReference type="RefSeq" id="WP_134111271.1">
    <property type="nucleotide sequence ID" value="NZ_SOCN01000005.1"/>
</dbReference>
<evidence type="ECO:0000256" key="2">
    <source>
        <dbReference type="ARBA" id="ARBA00022840"/>
    </source>
</evidence>
<dbReference type="Proteomes" id="UP000295757">
    <property type="component" value="Unassembled WGS sequence"/>
</dbReference>
<dbReference type="InterPro" id="IPR003439">
    <property type="entry name" value="ABC_transporter-like_ATP-bd"/>
</dbReference>
<reference evidence="4 5" key="1">
    <citation type="submission" date="2019-03" db="EMBL/GenBank/DDBJ databases">
        <title>Genomic Encyclopedia of Archaeal and Bacterial Type Strains, Phase II (KMG-II): from individual species to whole genera.</title>
        <authorList>
            <person name="Goeker M."/>
        </authorList>
    </citation>
    <scope>NUCLEOTIDE SEQUENCE [LARGE SCALE GENOMIC DNA]</scope>
    <source>
        <strain evidence="4 5">ATCC 35214</strain>
    </source>
</reference>
<evidence type="ECO:0000313" key="5">
    <source>
        <dbReference type="Proteomes" id="UP000295757"/>
    </source>
</evidence>
<accession>A0A4R7UBS8</accession>
<gene>
    <name evidence="4" type="ORF">BCF59_0709</name>
</gene>
<dbReference type="Gene3D" id="3.40.50.300">
    <property type="entry name" value="P-loop containing nucleotide triphosphate hydrolases"/>
    <property type="match status" value="2"/>
</dbReference>
<dbReference type="SMART" id="SM00382">
    <property type="entry name" value="AAA"/>
    <property type="match status" value="2"/>
</dbReference>
<dbReference type="InterPro" id="IPR003593">
    <property type="entry name" value="AAA+_ATPase"/>
</dbReference>
<dbReference type="SUPFAM" id="SSF52540">
    <property type="entry name" value="P-loop containing nucleoside triphosphate hydrolases"/>
    <property type="match status" value="2"/>
</dbReference>
<feature type="domain" description="ABC transporter" evidence="3">
    <location>
        <begin position="320"/>
        <end position="537"/>
    </location>
</feature>
<sequence>MIEIQNLSKIFSDKKLFENVNLKFTEGNTYGVIGANGAGKSTFLKIISGQIEPSSGQILKEKNKRISVLSQDHNAYDNYNVTDVVIMGNTDLYAVLEEKNAIYANPDATMEDYTRAGELEDKYGELGGWTAENDAQELLSNLAIPKEKWNVAMSQLTANQKIKVLLAKALFGNPDILIMDEPTNHLDLRSIKWLENFLIDYQNVVIVVSHDSDFLDSICTHIVDIDYNEAKIYTGNYSFWKQSSELAREMMKQSNLKKEAQIEKLKDFIARFSANASKSKQATSRKKALEKISLDEIKPSNRKYPYVRWDMNRDHGKQILTVEDLTYINENGETLFENVSFTLRPGEKMVIVGDDDIAKTRLLQCLVGEKQPTKGSVQWGQTITTSYFPNDNSKYFQNDENILEWISKWPLLNKEKENKENDDARMRGFLGRMLFSNDSVFKKVAVTSGGEKARLMFSRMMLLESNFIILDQPLDHLDAESIDSVIEGVKNYKGGAIFTTYNRAFVNQCADIILELQSPTKSFLFRGSLEEYEEVMLEN</sequence>
<dbReference type="GO" id="GO:0016887">
    <property type="term" value="F:ATP hydrolysis activity"/>
    <property type="evidence" value="ECO:0007669"/>
    <property type="project" value="InterPro"/>
</dbReference>
<feature type="domain" description="ABC transporter" evidence="3">
    <location>
        <begin position="2"/>
        <end position="252"/>
    </location>
</feature>
<dbReference type="GO" id="GO:0005524">
    <property type="term" value="F:ATP binding"/>
    <property type="evidence" value="ECO:0007669"/>
    <property type="project" value="UniProtKB-KW"/>
</dbReference>
<name>A0A4R7UBS8_9BACT</name>
<keyword evidence="1" id="KW-0547">Nucleotide-binding</keyword>
<evidence type="ECO:0000313" key="4">
    <source>
        <dbReference type="EMBL" id="TDV22860.1"/>
    </source>
</evidence>
<proteinExistence type="predicted"/>
<evidence type="ECO:0000256" key="1">
    <source>
        <dbReference type="ARBA" id="ARBA00022741"/>
    </source>
</evidence>
<organism evidence="4 5">
    <name type="scientific">Mycoplasmopsis mustelae</name>
    <dbReference type="NCBI Taxonomy" id="171289"/>
    <lineage>
        <taxon>Bacteria</taxon>
        <taxon>Bacillati</taxon>
        <taxon>Mycoplasmatota</taxon>
        <taxon>Mycoplasmoidales</taxon>
        <taxon>Metamycoplasmataceae</taxon>
        <taxon>Mycoplasmopsis</taxon>
    </lineage>
</organism>
<dbReference type="InterPro" id="IPR032781">
    <property type="entry name" value="ABC_tran_Xtn"/>
</dbReference>
<comment type="caution">
    <text evidence="4">The sequence shown here is derived from an EMBL/GenBank/DDBJ whole genome shotgun (WGS) entry which is preliminary data.</text>
</comment>
<dbReference type="AlphaFoldDB" id="A0A4R7UBS8"/>
<dbReference type="PROSITE" id="PS50893">
    <property type="entry name" value="ABC_TRANSPORTER_2"/>
    <property type="match status" value="2"/>
</dbReference>
<dbReference type="Pfam" id="PF12848">
    <property type="entry name" value="ABC_tran_Xtn"/>
    <property type="match status" value="1"/>
</dbReference>
<keyword evidence="5" id="KW-1185">Reference proteome</keyword>
<dbReference type="Pfam" id="PF00005">
    <property type="entry name" value="ABC_tran"/>
    <property type="match status" value="2"/>
</dbReference>
<dbReference type="OrthoDB" id="9801441at2"/>
<protein>
    <submittedName>
        <fullName evidence="4">ATPase subunit of ABC transporter with duplicated ATPase domains</fullName>
    </submittedName>
</protein>
<keyword evidence="2" id="KW-0067">ATP-binding</keyword>
<evidence type="ECO:0000259" key="3">
    <source>
        <dbReference type="PROSITE" id="PS50893"/>
    </source>
</evidence>
<dbReference type="CDD" id="cd03221">
    <property type="entry name" value="ABCF_EF-3"/>
    <property type="match status" value="2"/>
</dbReference>
<dbReference type="FunFam" id="3.40.50.300:FF:000011">
    <property type="entry name" value="Putative ABC transporter ATP-binding component"/>
    <property type="match status" value="1"/>
</dbReference>
<dbReference type="EMBL" id="SOCN01000005">
    <property type="protein sequence ID" value="TDV22860.1"/>
    <property type="molecule type" value="Genomic_DNA"/>
</dbReference>
<dbReference type="PANTHER" id="PTHR42855:SF2">
    <property type="entry name" value="DRUG RESISTANCE ABC TRANSPORTER,ATP-BINDING PROTEIN"/>
    <property type="match status" value="1"/>
</dbReference>
<dbReference type="InterPro" id="IPR027417">
    <property type="entry name" value="P-loop_NTPase"/>
</dbReference>
<dbReference type="InterPro" id="IPR051309">
    <property type="entry name" value="ABCF_ATPase"/>
</dbReference>